<dbReference type="Proteomes" id="UP001201980">
    <property type="component" value="Unassembled WGS sequence"/>
</dbReference>
<organism evidence="2 3">
    <name type="scientific">Zalerion maritima</name>
    <dbReference type="NCBI Taxonomy" id="339359"/>
    <lineage>
        <taxon>Eukaryota</taxon>
        <taxon>Fungi</taxon>
        <taxon>Dikarya</taxon>
        <taxon>Ascomycota</taxon>
        <taxon>Pezizomycotina</taxon>
        <taxon>Sordariomycetes</taxon>
        <taxon>Lulworthiomycetidae</taxon>
        <taxon>Lulworthiales</taxon>
        <taxon>Lulworthiaceae</taxon>
        <taxon>Zalerion</taxon>
    </lineage>
</organism>
<dbReference type="Gene3D" id="3.30.420.10">
    <property type="entry name" value="Ribonuclease H-like superfamily/Ribonuclease H"/>
    <property type="match status" value="1"/>
</dbReference>
<proteinExistence type="predicted"/>
<dbReference type="EMBL" id="JAKWBI020000097">
    <property type="protein sequence ID" value="KAJ2902882.1"/>
    <property type="molecule type" value="Genomic_DNA"/>
</dbReference>
<feature type="compositionally biased region" description="Polar residues" evidence="1">
    <location>
        <begin position="267"/>
        <end position="280"/>
    </location>
</feature>
<dbReference type="AlphaFoldDB" id="A0AAD5S078"/>
<dbReference type="InterPro" id="IPR036397">
    <property type="entry name" value="RNaseH_sf"/>
</dbReference>
<dbReference type="GO" id="GO:0003676">
    <property type="term" value="F:nucleic acid binding"/>
    <property type="evidence" value="ECO:0007669"/>
    <property type="project" value="InterPro"/>
</dbReference>
<dbReference type="PANTHER" id="PTHR10622">
    <property type="entry name" value="HET DOMAIN-CONTAINING PROTEIN"/>
    <property type="match status" value="1"/>
</dbReference>
<reference evidence="2" key="1">
    <citation type="submission" date="2022-07" db="EMBL/GenBank/DDBJ databases">
        <title>Draft genome sequence of Zalerion maritima ATCC 34329, a (micro)plastics degrading marine fungus.</title>
        <authorList>
            <person name="Paco A."/>
            <person name="Goncalves M.F.M."/>
            <person name="Rocha-Santos T.A.P."/>
            <person name="Alves A."/>
        </authorList>
    </citation>
    <scope>NUCLEOTIDE SEQUENCE</scope>
    <source>
        <strain evidence="2">ATCC 34329</strain>
    </source>
</reference>
<feature type="compositionally biased region" description="Basic residues" evidence="1">
    <location>
        <begin position="525"/>
        <end position="540"/>
    </location>
</feature>
<accession>A0AAD5S078</accession>
<dbReference type="PANTHER" id="PTHR10622:SF11">
    <property type="entry name" value="HET-DOMAIN-CONTAINING PROTEIN"/>
    <property type="match status" value="1"/>
</dbReference>
<evidence type="ECO:0000313" key="3">
    <source>
        <dbReference type="Proteomes" id="UP001201980"/>
    </source>
</evidence>
<feature type="region of interest" description="Disordered" evidence="1">
    <location>
        <begin position="364"/>
        <end position="410"/>
    </location>
</feature>
<keyword evidence="3" id="KW-1185">Reference proteome</keyword>
<comment type="caution">
    <text evidence="2">The sequence shown here is derived from an EMBL/GenBank/DDBJ whole genome shotgun (WGS) entry which is preliminary data.</text>
</comment>
<name>A0AAD5S078_9PEZI</name>
<feature type="region of interest" description="Disordered" evidence="1">
    <location>
        <begin position="251"/>
        <end position="280"/>
    </location>
</feature>
<evidence type="ECO:0008006" key="4">
    <source>
        <dbReference type="Google" id="ProtNLM"/>
    </source>
</evidence>
<feature type="region of interest" description="Disordered" evidence="1">
    <location>
        <begin position="522"/>
        <end position="560"/>
    </location>
</feature>
<sequence length="641" mass="71046">MSEILAAGYENSQTSGLGWKSDFRAHKWFTRGWTLQELLAPASVEFFAQDGRRLGDKRSLERQISEITGIAVRALRGSDLSHLDVDERFGWAETRQTSVEEDWACCLQGIFGIFMPLIYAEGKQNAPLPPPIRVLPSSDFCPPEGGTWRGQQLPRAVPYLSRVLGILSVWPSAQYESFWRDLDTDAAYAQVESSCDGWLARYELRAPLHRRHTRQSFRYEHRASWKTSFPMAIGPDGLTLAMLANQRSSSAHNRRVAGQMEREQAPHVQSRNARPATSSSGSSVALARDWYRYSTTFSADSRDLLFSDRLGVSTGHLVLFWILDGGAVRVVASTTFHCLKPRSIQLATVHPLLAILPFVSAGPRDEMSGEAQKEDQRKRRADGGAGQVSSDPRARSSKQGRLASGLETSMEPCGKARVSLSSRPVLVRQMLSSAFTVLVADPYHNLRLGSESFLAVEEALKRRQVDEDLYAKERSRLEEDAPRDQAGASSAVDPSPTFPPLLFPLPLCLPLSRAFVANPAANGLRRGHPRGHLRRGHRSKAPASPFPSPQASPQTSSHAEIEALSKSIGTVRDIAQNDFSIHDVRITYGFKYLIKAMTIWIENWIENDGNTSASLPVAHFAQLKTIHQGIDYMQYSGKGGL</sequence>
<protein>
    <recommendedName>
        <fullName evidence="4">Vegetative incompatibility protein HET-E-1</fullName>
    </recommendedName>
</protein>
<evidence type="ECO:0000313" key="2">
    <source>
        <dbReference type="EMBL" id="KAJ2902882.1"/>
    </source>
</evidence>
<evidence type="ECO:0000256" key="1">
    <source>
        <dbReference type="SAM" id="MobiDB-lite"/>
    </source>
</evidence>
<feature type="compositionally biased region" description="Basic and acidic residues" evidence="1">
    <location>
        <begin position="364"/>
        <end position="377"/>
    </location>
</feature>
<gene>
    <name evidence="2" type="ORF">MKZ38_010693</name>
</gene>